<feature type="region of interest" description="Disordered" evidence="1">
    <location>
        <begin position="427"/>
        <end position="476"/>
    </location>
</feature>
<evidence type="ECO:0000259" key="3">
    <source>
        <dbReference type="Pfam" id="PF07530"/>
    </source>
</evidence>
<dbReference type="AlphaFoldDB" id="A0A9P0K7E2"/>
<dbReference type="InterPro" id="IPR006579">
    <property type="entry name" value="Pre_C2HC_dom"/>
</dbReference>
<evidence type="ECO:0008006" key="7">
    <source>
        <dbReference type="Google" id="ProtNLM"/>
    </source>
</evidence>
<evidence type="ECO:0000313" key="6">
    <source>
        <dbReference type="Proteomes" id="UP001152888"/>
    </source>
</evidence>
<feature type="transmembrane region" description="Helical" evidence="2">
    <location>
        <begin position="9"/>
        <end position="25"/>
    </location>
</feature>
<evidence type="ECO:0000313" key="5">
    <source>
        <dbReference type="EMBL" id="CAH1966876.1"/>
    </source>
</evidence>
<dbReference type="PANTHER" id="PTHR47510:SF3">
    <property type="entry name" value="ENDO_EXONUCLEASE_PHOSPHATASE DOMAIN-CONTAINING PROTEIN"/>
    <property type="match status" value="1"/>
</dbReference>
<dbReference type="PANTHER" id="PTHR47510">
    <property type="entry name" value="REVERSE TRANSCRIPTASE DOMAIN-CONTAINING PROTEIN"/>
    <property type="match status" value="1"/>
</dbReference>
<gene>
    <name evidence="5" type="ORF">ACAOBT_LOCUS7086</name>
</gene>
<sequence length="870" mass="99779">MFVDSERKLLFFIMLFVVYICNVYIPPDKPNAEYEQFYDAILSSHVLFDRNLVITGDFNIANYTSYANSHGRNAKLVSLNNFAEGLAINQFNNISNSMDNTLDLVFCSGLCEVEHSWDPLLDEDPYHPALNICCNVNSSLNTKHNFPVSFINSYNFRKANFPQLYNLISDMDWAALDGFHDANEACEFFYNKLYNAFDTCVPKYVRATKRKYPPWFNSAIIKLIQRKEKIHRSYRRNNDPKTYQTFRELRSKIRIESDEAYKIYVRQAENEIQRDSNKFWGFLNSKRKSTNLSSRMIYNGNELLEPNDILNAFADNFSKYYSSSSATEETDDFLMSNEQPLNITRFEEHEVVLALKQIKPKMTTGPDNVPAFILRDFASVLACPLTVLFNLCLTTCTIPELWKLSKMAVRPDDPKFEETLLRWNEELGNEPDSDNDGTDYDDHVSIQSDRESTYSTDDSKVESETEQQLPGKDQKGAAKNISTELEAWKLFFSANVIDIMVVHTNMEIERQRGKYVANCGFVNETDVEEILALIGLLYMTGCRKDNHLTTAEMWSKHGPEVYRCVMHETRFRFLISCLRFDDKTMRDREDKFSPVQLVPQELDLIWNCIIKANSEGIYTVSGSCCGKFKLASTYNDGRMLLTDDYRKIVRLFREEEVPHHTFPLPSERNIHAVVRGVPVNFSDTEIKGELEQRGYSHLHIIRLKRSGGAPMPLVVVILPKTEKSQQVFNEHELLGLDIRVEVQKNSRLIGCPQKSIDYTPTASAEEETITEEASGSSGPVLKATTMKAGPSKEPSKKKENGLVETDEARDLSITELQRLVLLEQIQVFRLAKELLLHKKNINESDPNLSTLNESAETGNPIFMSLFPGQN</sequence>
<feature type="region of interest" description="Disordered" evidence="1">
    <location>
        <begin position="759"/>
        <end position="802"/>
    </location>
</feature>
<dbReference type="Pfam" id="PF07530">
    <property type="entry name" value="PRE_C2HC"/>
    <property type="match status" value="1"/>
</dbReference>
<dbReference type="Gene3D" id="3.60.10.10">
    <property type="entry name" value="Endonuclease/exonuclease/phosphatase"/>
    <property type="match status" value="1"/>
</dbReference>
<reference evidence="5" key="1">
    <citation type="submission" date="2022-03" db="EMBL/GenBank/DDBJ databases">
        <authorList>
            <person name="Sayadi A."/>
        </authorList>
    </citation>
    <scope>NUCLEOTIDE SEQUENCE</scope>
</reference>
<proteinExistence type="predicted"/>
<keyword evidence="6" id="KW-1185">Reference proteome</keyword>
<evidence type="ECO:0000256" key="2">
    <source>
        <dbReference type="SAM" id="Phobius"/>
    </source>
</evidence>
<keyword evidence="2" id="KW-0812">Transmembrane</keyword>
<evidence type="ECO:0000259" key="4">
    <source>
        <dbReference type="Pfam" id="PF13843"/>
    </source>
</evidence>
<feature type="compositionally biased region" description="Basic and acidic residues" evidence="1">
    <location>
        <begin position="440"/>
        <end position="463"/>
    </location>
</feature>
<dbReference type="EMBL" id="CAKOFQ010006739">
    <property type="protein sequence ID" value="CAH1966876.1"/>
    <property type="molecule type" value="Genomic_DNA"/>
</dbReference>
<dbReference type="OrthoDB" id="10057959at2759"/>
<dbReference type="Proteomes" id="UP001152888">
    <property type="component" value="Unassembled WGS sequence"/>
</dbReference>
<keyword evidence="2" id="KW-0472">Membrane</keyword>
<dbReference type="Pfam" id="PF13843">
    <property type="entry name" value="DDE_Tnp_1_7"/>
    <property type="match status" value="1"/>
</dbReference>
<feature type="compositionally biased region" description="Acidic residues" evidence="1">
    <location>
        <begin position="427"/>
        <end position="439"/>
    </location>
</feature>
<evidence type="ECO:0000256" key="1">
    <source>
        <dbReference type="SAM" id="MobiDB-lite"/>
    </source>
</evidence>
<accession>A0A9P0K7E2</accession>
<feature type="compositionally biased region" description="Basic and acidic residues" evidence="1">
    <location>
        <begin position="793"/>
        <end position="802"/>
    </location>
</feature>
<feature type="domain" description="Pre-C2HC" evidence="3">
    <location>
        <begin position="685"/>
        <end position="744"/>
    </location>
</feature>
<dbReference type="SUPFAM" id="SSF56219">
    <property type="entry name" value="DNase I-like"/>
    <property type="match status" value="1"/>
</dbReference>
<name>A0A9P0K7E2_ACAOB</name>
<protein>
    <recommendedName>
        <fullName evidence="7">Endonuclease/exonuclease/phosphatase domain-containing protein</fullName>
    </recommendedName>
</protein>
<organism evidence="5 6">
    <name type="scientific">Acanthoscelides obtectus</name>
    <name type="common">Bean weevil</name>
    <name type="synonym">Bruchus obtectus</name>
    <dbReference type="NCBI Taxonomy" id="200917"/>
    <lineage>
        <taxon>Eukaryota</taxon>
        <taxon>Metazoa</taxon>
        <taxon>Ecdysozoa</taxon>
        <taxon>Arthropoda</taxon>
        <taxon>Hexapoda</taxon>
        <taxon>Insecta</taxon>
        <taxon>Pterygota</taxon>
        <taxon>Neoptera</taxon>
        <taxon>Endopterygota</taxon>
        <taxon>Coleoptera</taxon>
        <taxon>Polyphaga</taxon>
        <taxon>Cucujiformia</taxon>
        <taxon>Chrysomeloidea</taxon>
        <taxon>Chrysomelidae</taxon>
        <taxon>Bruchinae</taxon>
        <taxon>Bruchini</taxon>
        <taxon>Acanthoscelides</taxon>
    </lineage>
</organism>
<comment type="caution">
    <text evidence="5">The sequence shown here is derived from an EMBL/GenBank/DDBJ whole genome shotgun (WGS) entry which is preliminary data.</text>
</comment>
<feature type="domain" description="PiggyBac transposable element-derived protein" evidence="4">
    <location>
        <begin position="486"/>
        <end position="596"/>
    </location>
</feature>
<dbReference type="InterPro" id="IPR029526">
    <property type="entry name" value="PGBD"/>
</dbReference>
<keyword evidence="2" id="KW-1133">Transmembrane helix</keyword>
<dbReference type="InterPro" id="IPR036691">
    <property type="entry name" value="Endo/exonu/phosph_ase_sf"/>
</dbReference>